<evidence type="ECO:0000313" key="1">
    <source>
        <dbReference type="EMBL" id="GAG99740.1"/>
    </source>
</evidence>
<comment type="caution">
    <text evidence="1">The sequence shown here is derived from an EMBL/GenBank/DDBJ whole genome shotgun (WGS) entry which is preliminary data.</text>
</comment>
<reference evidence="1" key="1">
    <citation type="journal article" date="2014" name="Front. Microbiol.">
        <title>High frequency of phylogenetically diverse reductive dehalogenase-homologous genes in deep subseafloor sedimentary metagenomes.</title>
        <authorList>
            <person name="Kawai M."/>
            <person name="Futagami T."/>
            <person name="Toyoda A."/>
            <person name="Takaki Y."/>
            <person name="Nishi S."/>
            <person name="Hori S."/>
            <person name="Arai W."/>
            <person name="Tsubouchi T."/>
            <person name="Morono Y."/>
            <person name="Uchiyama I."/>
            <person name="Ito T."/>
            <person name="Fujiyama A."/>
            <person name="Inagaki F."/>
            <person name="Takami H."/>
        </authorList>
    </citation>
    <scope>NUCLEOTIDE SEQUENCE</scope>
    <source>
        <strain evidence="1">Expedition CK06-06</strain>
    </source>
</reference>
<proteinExistence type="predicted"/>
<dbReference type="EMBL" id="BART01020072">
    <property type="protein sequence ID" value="GAG99740.1"/>
    <property type="molecule type" value="Genomic_DNA"/>
</dbReference>
<organism evidence="1">
    <name type="scientific">marine sediment metagenome</name>
    <dbReference type="NCBI Taxonomy" id="412755"/>
    <lineage>
        <taxon>unclassified sequences</taxon>
        <taxon>metagenomes</taxon>
        <taxon>ecological metagenomes</taxon>
    </lineage>
</organism>
<dbReference type="AlphaFoldDB" id="X1BXH6"/>
<gene>
    <name evidence="1" type="ORF">S01H4_37373</name>
</gene>
<name>X1BXH6_9ZZZZ</name>
<feature type="non-terminal residue" evidence="1">
    <location>
        <position position="55"/>
    </location>
</feature>
<accession>X1BXH6</accession>
<protein>
    <submittedName>
        <fullName evidence="1">Uncharacterized protein</fullName>
    </submittedName>
</protein>
<sequence>MEELHQERNLRPEHKKDLEGLMHYIYDNQEGINAVDRLREQGLPVEDLGAIEGNI</sequence>